<evidence type="ECO:0000256" key="7">
    <source>
        <dbReference type="SAM" id="Phobius"/>
    </source>
</evidence>
<keyword evidence="4 7" id="KW-0812">Transmembrane</keyword>
<dbReference type="Pfam" id="PF02397">
    <property type="entry name" value="Bac_transf"/>
    <property type="match status" value="1"/>
</dbReference>
<comment type="caution">
    <text evidence="9">The sequence shown here is derived from an EMBL/GenBank/DDBJ whole genome shotgun (WGS) entry which is preliminary data.</text>
</comment>
<gene>
    <name evidence="9" type="ORF">RM574_26690</name>
</gene>
<protein>
    <submittedName>
        <fullName evidence="9">Sugar transferase</fullName>
        <ecNumber evidence="9">2.7.8.-</ecNumber>
    </submittedName>
</protein>
<dbReference type="InterPro" id="IPR017475">
    <property type="entry name" value="EPS_sugar_tfrase"/>
</dbReference>
<proteinExistence type="inferred from homology"/>
<comment type="subcellular location">
    <subcellularLocation>
        <location evidence="1">Membrane</location>
        <topology evidence="1">Multi-pass membrane protein</topology>
    </subcellularLocation>
</comment>
<dbReference type="GO" id="GO:0016740">
    <property type="term" value="F:transferase activity"/>
    <property type="evidence" value="ECO:0007669"/>
    <property type="project" value="UniProtKB-KW"/>
</dbReference>
<feature type="transmembrane region" description="Helical" evidence="7">
    <location>
        <begin position="98"/>
        <end position="116"/>
    </location>
</feature>
<keyword evidence="5 7" id="KW-1133">Transmembrane helix</keyword>
<dbReference type="AlphaFoldDB" id="A0ABD5ECE6"/>
<reference evidence="10" key="1">
    <citation type="submission" date="2023-07" db="EMBL/GenBank/DDBJ databases">
        <title>30 novel species of actinomycetes from the DSMZ collection.</title>
        <authorList>
            <person name="Nouioui I."/>
        </authorList>
    </citation>
    <scope>NUCLEOTIDE SEQUENCE [LARGE SCALE GENOMIC DNA]</scope>
    <source>
        <strain evidence="10">DSM 41982</strain>
    </source>
</reference>
<dbReference type="InterPro" id="IPR003362">
    <property type="entry name" value="Bact_transf"/>
</dbReference>
<dbReference type="EC" id="2.7.8.-" evidence="9"/>
<evidence type="ECO:0000256" key="6">
    <source>
        <dbReference type="ARBA" id="ARBA00023136"/>
    </source>
</evidence>
<evidence type="ECO:0000313" key="9">
    <source>
        <dbReference type="EMBL" id="MDT0419074.1"/>
    </source>
</evidence>
<dbReference type="PANTHER" id="PTHR30576:SF10">
    <property type="entry name" value="SLL5057 PROTEIN"/>
    <property type="match status" value="1"/>
</dbReference>
<feature type="domain" description="Bacterial sugar transferase" evidence="8">
    <location>
        <begin position="301"/>
        <end position="488"/>
    </location>
</feature>
<name>A0ABD5ECE6_9ACTN</name>
<evidence type="ECO:0000313" key="10">
    <source>
        <dbReference type="Proteomes" id="UP001183607"/>
    </source>
</evidence>
<dbReference type="NCBIfam" id="TIGR03025">
    <property type="entry name" value="EPS_sugtrans"/>
    <property type="match status" value="1"/>
</dbReference>
<evidence type="ECO:0000256" key="4">
    <source>
        <dbReference type="ARBA" id="ARBA00022692"/>
    </source>
</evidence>
<dbReference type="EMBL" id="JAVRER010000062">
    <property type="protein sequence ID" value="MDT0419074.1"/>
    <property type="molecule type" value="Genomic_DNA"/>
</dbReference>
<organism evidence="9 10">
    <name type="scientific">Streptomyces evansiae</name>
    <dbReference type="NCBI Taxonomy" id="3075535"/>
    <lineage>
        <taxon>Bacteria</taxon>
        <taxon>Bacillati</taxon>
        <taxon>Actinomycetota</taxon>
        <taxon>Actinomycetes</taxon>
        <taxon>Kitasatosporales</taxon>
        <taxon>Streptomycetaceae</taxon>
        <taxon>Streptomyces</taxon>
    </lineage>
</organism>
<feature type="transmembrane region" description="Helical" evidence="7">
    <location>
        <begin position="122"/>
        <end position="142"/>
    </location>
</feature>
<evidence type="ECO:0000256" key="3">
    <source>
        <dbReference type="ARBA" id="ARBA00022679"/>
    </source>
</evidence>
<evidence type="ECO:0000256" key="1">
    <source>
        <dbReference type="ARBA" id="ARBA00004141"/>
    </source>
</evidence>
<keyword evidence="3 9" id="KW-0808">Transferase</keyword>
<sequence length="494" mass="53209">MPGGYMWHVQSPETSASAVSRLPRGLPPGSKPRWYQPVALFVDIAGTAVPVALLFRHHGQPHPLTSAAVAALAWLLVQAFRQRYTRRAIGESRGALPVLHDWLILLGVLAFVYVAADLHHGQLVSLGALLPALVLTLSCRKLTFRHLAKTRRAAQGVVRVLLLGEPSAVESVAGHLAGHTNHPYVVVGVVALGSAPLDAGLRLAARLPDEAETAPGADTTLVLAASAELRVDLVLVAAGRVMSGARLRQLSWGLHDAGLELAVAPGLVEVAPKRVETTSAAGMALLRIAPPVRRGMQPVLKTVLDRVLAVLGIAVVSPLLFGIALAVKLTSRGPVFYRSERVGQNGVPFMMWKFRSMKVGADAMKAELAGENENDGAMFKMRRDPRVTRVGRLLRRTSLDELPQLLNVVSGQMSLVGPRPPLPDEVATYSETERRRLAVRPGMTGLWQISGRSDLSWDETVALDLSYVDNWSFTSDVDVMARTLRAVVDGRGAY</sequence>
<dbReference type="PANTHER" id="PTHR30576">
    <property type="entry name" value="COLANIC BIOSYNTHESIS UDP-GLUCOSE LIPID CARRIER TRANSFERASE"/>
    <property type="match status" value="1"/>
</dbReference>
<accession>A0ABD5ECE6</accession>
<dbReference type="Proteomes" id="UP001183607">
    <property type="component" value="Unassembled WGS sequence"/>
</dbReference>
<evidence type="ECO:0000259" key="8">
    <source>
        <dbReference type="Pfam" id="PF02397"/>
    </source>
</evidence>
<feature type="transmembrane region" description="Helical" evidence="7">
    <location>
        <begin position="303"/>
        <end position="327"/>
    </location>
</feature>
<dbReference type="RefSeq" id="WP_175417642.1">
    <property type="nucleotide sequence ID" value="NZ_JAVRER010000062.1"/>
</dbReference>
<feature type="transmembrane region" description="Helical" evidence="7">
    <location>
        <begin position="61"/>
        <end position="77"/>
    </location>
</feature>
<comment type="similarity">
    <text evidence="2">Belongs to the bacterial sugar transferase family.</text>
</comment>
<dbReference type="GO" id="GO:0016020">
    <property type="term" value="C:membrane"/>
    <property type="evidence" value="ECO:0007669"/>
    <property type="project" value="UniProtKB-SubCell"/>
</dbReference>
<keyword evidence="6 7" id="KW-0472">Membrane</keyword>
<evidence type="ECO:0000256" key="2">
    <source>
        <dbReference type="ARBA" id="ARBA00006464"/>
    </source>
</evidence>
<evidence type="ECO:0000256" key="5">
    <source>
        <dbReference type="ARBA" id="ARBA00022989"/>
    </source>
</evidence>